<feature type="domain" description="4Fe-4S ferredoxin-type" evidence="7">
    <location>
        <begin position="186"/>
        <end position="215"/>
    </location>
</feature>
<dbReference type="PROSITE" id="PS51379">
    <property type="entry name" value="4FE4S_FER_2"/>
    <property type="match status" value="2"/>
</dbReference>
<dbReference type="EMBL" id="JAPQES010000001">
    <property type="protein sequence ID" value="MCY6369963.1"/>
    <property type="molecule type" value="Genomic_DNA"/>
</dbReference>
<dbReference type="Pfam" id="PF04015">
    <property type="entry name" value="DUF362"/>
    <property type="match status" value="1"/>
</dbReference>
<dbReference type="PROSITE" id="PS00198">
    <property type="entry name" value="4FE4S_FER_1"/>
    <property type="match status" value="1"/>
</dbReference>
<keyword evidence="9" id="KW-1185">Reference proteome</keyword>
<dbReference type="InterPro" id="IPR017900">
    <property type="entry name" value="4Fe4S_Fe_S_CS"/>
</dbReference>
<feature type="domain" description="4Fe-4S ferredoxin-type" evidence="7">
    <location>
        <begin position="216"/>
        <end position="244"/>
    </location>
</feature>
<evidence type="ECO:0000256" key="1">
    <source>
        <dbReference type="ARBA" id="ARBA00003532"/>
    </source>
</evidence>
<comment type="function">
    <text evidence="1">Ferredoxins are iron-sulfur proteins that transfer electrons in a wide variety of metabolic reactions.</text>
</comment>
<evidence type="ECO:0000313" key="9">
    <source>
        <dbReference type="Proteomes" id="UP001079657"/>
    </source>
</evidence>
<evidence type="ECO:0000256" key="6">
    <source>
        <dbReference type="ARBA" id="ARBA00023014"/>
    </source>
</evidence>
<sequence length="371" mass="40517">MGSKVYFMNLRSRSPRENKITKLRKLFETAGFGDFLGKNDLTAIKLHFGEAGSEGYVNPVFVRQIVDKVKEKGAKPFLTDTNTLYSGSRKNTVDHMETAILHGFDYAVVGAPIIIADGLLQENAVEVEIDKKHFKTATIAGAIAQANNMIVLSHFKGHEMAGFGGAIKNLAMGCAPSKGKKAQHSTRPVVSEDKCIGCGNCVKVCPEEAITLKDKKSIIDKNECIGCGECMTVCPTKAIEINWDTEIKEFTEKMTEYAYAAVVDKEDKVGYINFVINVTPDCDCVPWSDASIVPDIGILASCDPVALDKACLDLVNKAAGNTNTFLNEHAHDCKCGEDKFKAMRKNTHGDIQISYGEEIGLGNSEYELIEI</sequence>
<keyword evidence="4" id="KW-0479">Metal-binding</keyword>
<dbReference type="Pfam" id="PF12838">
    <property type="entry name" value="Fer4_7"/>
    <property type="match status" value="1"/>
</dbReference>
<evidence type="ECO:0000256" key="5">
    <source>
        <dbReference type="ARBA" id="ARBA00023004"/>
    </source>
</evidence>
<accession>A0ABT4CM04</accession>
<dbReference type="PANTHER" id="PTHR24960">
    <property type="entry name" value="PHOTOSYSTEM I IRON-SULFUR CENTER-RELATED"/>
    <property type="match status" value="1"/>
</dbReference>
<name>A0ABT4CM04_9CLOT</name>
<evidence type="ECO:0000313" key="8">
    <source>
        <dbReference type="EMBL" id="MCY6369963.1"/>
    </source>
</evidence>
<dbReference type="InterPro" id="IPR017896">
    <property type="entry name" value="4Fe4S_Fe-S-bd"/>
</dbReference>
<keyword evidence="5" id="KW-0408">Iron</keyword>
<dbReference type="PANTHER" id="PTHR24960:SF83">
    <property type="entry name" value="4FE-4S FERREDOXIN-TYPE DOMAIN-CONTAINING PROTEIN"/>
    <property type="match status" value="1"/>
</dbReference>
<evidence type="ECO:0000256" key="4">
    <source>
        <dbReference type="ARBA" id="ARBA00022723"/>
    </source>
</evidence>
<proteinExistence type="predicted"/>
<keyword evidence="6" id="KW-0411">Iron-sulfur</keyword>
<keyword evidence="3" id="KW-0004">4Fe-4S</keyword>
<dbReference type="Proteomes" id="UP001079657">
    <property type="component" value="Unassembled WGS sequence"/>
</dbReference>
<organism evidence="8 9">
    <name type="scientific">Clostridium ganghwense</name>
    <dbReference type="NCBI Taxonomy" id="312089"/>
    <lineage>
        <taxon>Bacteria</taxon>
        <taxon>Bacillati</taxon>
        <taxon>Bacillota</taxon>
        <taxon>Clostridia</taxon>
        <taxon>Eubacteriales</taxon>
        <taxon>Clostridiaceae</taxon>
        <taxon>Clostridium</taxon>
    </lineage>
</organism>
<evidence type="ECO:0000256" key="2">
    <source>
        <dbReference type="ARBA" id="ARBA00013529"/>
    </source>
</evidence>
<dbReference type="InterPro" id="IPR050157">
    <property type="entry name" value="PSI_iron-sulfur_center"/>
</dbReference>
<dbReference type="RefSeq" id="WP_268048424.1">
    <property type="nucleotide sequence ID" value="NZ_JAPQES010000001.1"/>
</dbReference>
<gene>
    <name evidence="8" type="ORF">OXH55_04910</name>
</gene>
<dbReference type="InterPro" id="IPR007160">
    <property type="entry name" value="DUF362"/>
</dbReference>
<dbReference type="Gene3D" id="3.30.70.20">
    <property type="match status" value="2"/>
</dbReference>
<dbReference type="CDD" id="cd10549">
    <property type="entry name" value="MtMvhB_like"/>
    <property type="match status" value="1"/>
</dbReference>
<evidence type="ECO:0000259" key="7">
    <source>
        <dbReference type="PROSITE" id="PS51379"/>
    </source>
</evidence>
<protein>
    <recommendedName>
        <fullName evidence="2">Ferredoxin</fullName>
    </recommendedName>
</protein>
<reference evidence="8" key="1">
    <citation type="submission" date="2022-12" db="EMBL/GenBank/DDBJ databases">
        <authorList>
            <person name="Wang J."/>
        </authorList>
    </citation>
    <scope>NUCLEOTIDE SEQUENCE</scope>
    <source>
        <strain evidence="8">HY-42-06</strain>
    </source>
</reference>
<comment type="caution">
    <text evidence="8">The sequence shown here is derived from an EMBL/GenBank/DDBJ whole genome shotgun (WGS) entry which is preliminary data.</text>
</comment>
<evidence type="ECO:0000256" key="3">
    <source>
        <dbReference type="ARBA" id="ARBA00022485"/>
    </source>
</evidence>
<dbReference type="SUPFAM" id="SSF54862">
    <property type="entry name" value="4Fe-4S ferredoxins"/>
    <property type="match status" value="1"/>
</dbReference>